<proteinExistence type="predicted"/>
<keyword evidence="3" id="KW-1185">Reference proteome</keyword>
<comment type="caution">
    <text evidence="2">The sequence shown here is derived from an EMBL/GenBank/DDBJ whole genome shotgun (WGS) entry which is preliminary data.</text>
</comment>
<accession>A0AAE1JA40</accession>
<feature type="region of interest" description="Disordered" evidence="1">
    <location>
        <begin position="74"/>
        <end position="177"/>
    </location>
</feature>
<evidence type="ECO:0000256" key="1">
    <source>
        <dbReference type="SAM" id="MobiDB-lite"/>
    </source>
</evidence>
<sequence length="177" mass="19706">MEVSALSFVERRIWMGSLIEALAVETVFAAGNCLVWLLKVTEYLLADVNHSVSPKFTRMDGRFPLDELVRGKQAFVECKDGSDDDDDEDDQDEEDANDQEDDDDAGDEDFSGEGEEEADPEDDPEANGAGGSDDGEDDDDEDGDEDDEEDGEEDDEEEEEEDEDDEEVPQPPAKKRK</sequence>
<evidence type="ECO:0000313" key="2">
    <source>
        <dbReference type="EMBL" id="KAK4265276.1"/>
    </source>
</evidence>
<dbReference type="AlphaFoldDB" id="A0AAE1JA40"/>
<dbReference type="EMBL" id="JAWXYG010000008">
    <property type="protein sequence ID" value="KAK4265276.1"/>
    <property type="molecule type" value="Genomic_DNA"/>
</dbReference>
<gene>
    <name evidence="2" type="ORF">QN277_026349</name>
</gene>
<protein>
    <submittedName>
        <fullName evidence="2">Uncharacterized protein</fullName>
    </submittedName>
</protein>
<reference evidence="2" key="1">
    <citation type="submission" date="2023-10" db="EMBL/GenBank/DDBJ databases">
        <title>Chromosome-level genome of the transformable northern wattle, Acacia crassicarpa.</title>
        <authorList>
            <person name="Massaro I."/>
            <person name="Sinha N.R."/>
            <person name="Poethig S."/>
            <person name="Leichty A.R."/>
        </authorList>
    </citation>
    <scope>NUCLEOTIDE SEQUENCE</scope>
    <source>
        <strain evidence="2">Acra3RX</strain>
        <tissue evidence="2">Leaf</tissue>
    </source>
</reference>
<dbReference type="PANTHER" id="PTHR35711">
    <property type="entry name" value="EXPRESSED PROTEIN"/>
    <property type="match status" value="1"/>
</dbReference>
<feature type="compositionally biased region" description="Acidic residues" evidence="1">
    <location>
        <begin position="82"/>
        <end position="125"/>
    </location>
</feature>
<evidence type="ECO:0000313" key="3">
    <source>
        <dbReference type="Proteomes" id="UP001293593"/>
    </source>
</evidence>
<dbReference type="PANTHER" id="PTHR35711:SF1">
    <property type="entry name" value="ECTODERMAL, ISOFORM F"/>
    <property type="match status" value="1"/>
</dbReference>
<organism evidence="2 3">
    <name type="scientific">Acacia crassicarpa</name>
    <name type="common">northern wattle</name>
    <dbReference type="NCBI Taxonomy" id="499986"/>
    <lineage>
        <taxon>Eukaryota</taxon>
        <taxon>Viridiplantae</taxon>
        <taxon>Streptophyta</taxon>
        <taxon>Embryophyta</taxon>
        <taxon>Tracheophyta</taxon>
        <taxon>Spermatophyta</taxon>
        <taxon>Magnoliopsida</taxon>
        <taxon>eudicotyledons</taxon>
        <taxon>Gunneridae</taxon>
        <taxon>Pentapetalae</taxon>
        <taxon>rosids</taxon>
        <taxon>fabids</taxon>
        <taxon>Fabales</taxon>
        <taxon>Fabaceae</taxon>
        <taxon>Caesalpinioideae</taxon>
        <taxon>mimosoid clade</taxon>
        <taxon>Acacieae</taxon>
        <taxon>Acacia</taxon>
    </lineage>
</organism>
<name>A0AAE1JA40_9FABA</name>
<dbReference type="Proteomes" id="UP001293593">
    <property type="component" value="Unassembled WGS sequence"/>
</dbReference>
<feature type="compositionally biased region" description="Acidic residues" evidence="1">
    <location>
        <begin position="133"/>
        <end position="168"/>
    </location>
</feature>